<protein>
    <submittedName>
        <fullName evidence="2">HD domain-containing phosphohydrolase</fullName>
    </submittedName>
</protein>
<accession>A0ABY9RHH1</accession>
<dbReference type="Pfam" id="PF13487">
    <property type="entry name" value="HD_5"/>
    <property type="match status" value="1"/>
</dbReference>
<proteinExistence type="predicted"/>
<dbReference type="RefSeq" id="WP_309481602.1">
    <property type="nucleotide sequence ID" value="NZ_CP133720.1"/>
</dbReference>
<organism evidence="2 3">
    <name type="scientific">Undibacterium cyanobacteriorum</name>
    <dbReference type="NCBI Taxonomy" id="3073561"/>
    <lineage>
        <taxon>Bacteria</taxon>
        <taxon>Pseudomonadati</taxon>
        <taxon>Pseudomonadota</taxon>
        <taxon>Betaproteobacteria</taxon>
        <taxon>Burkholderiales</taxon>
        <taxon>Oxalobacteraceae</taxon>
        <taxon>Undibacterium</taxon>
    </lineage>
</organism>
<evidence type="ECO:0000313" key="2">
    <source>
        <dbReference type="EMBL" id="WMW80109.1"/>
    </source>
</evidence>
<evidence type="ECO:0000313" key="3">
    <source>
        <dbReference type="Proteomes" id="UP001181355"/>
    </source>
</evidence>
<sequence length="130" mass="14558">MDEALYQTIRALSLTLESRDPYTAGHEERVAKLACSIAQELGWDAFRIQGLRLAALVHDIGKIAVPSEILTKPSRLSPAEMALVREHPETGFRILKDIPFPWPIARIVREHHEKLDGSGYPQGLHGDEIL</sequence>
<dbReference type="PROSITE" id="PS51832">
    <property type="entry name" value="HD_GYP"/>
    <property type="match status" value="1"/>
</dbReference>
<name>A0ABY9RHH1_9BURK</name>
<dbReference type="NCBIfam" id="TIGR00277">
    <property type="entry name" value="HDIG"/>
    <property type="match status" value="1"/>
</dbReference>
<feature type="domain" description="HD-GYP" evidence="1">
    <location>
        <begin position="1"/>
        <end position="130"/>
    </location>
</feature>
<dbReference type="EMBL" id="CP133720">
    <property type="protein sequence ID" value="WMW80109.1"/>
    <property type="molecule type" value="Genomic_DNA"/>
</dbReference>
<keyword evidence="3" id="KW-1185">Reference proteome</keyword>
<dbReference type="PANTHER" id="PTHR43155:SF2">
    <property type="entry name" value="CYCLIC DI-GMP PHOSPHODIESTERASE PA4108"/>
    <property type="match status" value="1"/>
</dbReference>
<dbReference type="Proteomes" id="UP001181355">
    <property type="component" value="Chromosome"/>
</dbReference>
<dbReference type="CDD" id="cd00077">
    <property type="entry name" value="HDc"/>
    <property type="match status" value="1"/>
</dbReference>
<dbReference type="InterPro" id="IPR037522">
    <property type="entry name" value="HD_GYP_dom"/>
</dbReference>
<dbReference type="InterPro" id="IPR006675">
    <property type="entry name" value="HDIG_dom"/>
</dbReference>
<dbReference type="SUPFAM" id="SSF109604">
    <property type="entry name" value="HD-domain/PDEase-like"/>
    <property type="match status" value="1"/>
</dbReference>
<dbReference type="Gene3D" id="1.10.3210.10">
    <property type="entry name" value="Hypothetical protein af1432"/>
    <property type="match status" value="1"/>
</dbReference>
<dbReference type="InterPro" id="IPR003607">
    <property type="entry name" value="HD/PDEase_dom"/>
</dbReference>
<gene>
    <name evidence="2" type="ORF">RF679_15870</name>
</gene>
<reference evidence="2" key="1">
    <citation type="submission" date="2023-09" db="EMBL/GenBank/DDBJ databases">
        <title>Undibacterium sp. 20NA77.5 isolated from freshwater.</title>
        <authorList>
            <person name="Le V."/>
            <person name="Ko S.-R."/>
            <person name="Ahn C.-Y."/>
            <person name="Oh H.-M."/>
        </authorList>
    </citation>
    <scope>NUCLEOTIDE SEQUENCE</scope>
    <source>
        <strain evidence="2">20NA77.5</strain>
    </source>
</reference>
<dbReference type="PANTHER" id="PTHR43155">
    <property type="entry name" value="CYCLIC DI-GMP PHOSPHODIESTERASE PA4108-RELATED"/>
    <property type="match status" value="1"/>
</dbReference>
<evidence type="ECO:0000259" key="1">
    <source>
        <dbReference type="PROSITE" id="PS51832"/>
    </source>
</evidence>